<evidence type="ECO:0000256" key="5">
    <source>
        <dbReference type="ARBA" id="ARBA00022679"/>
    </source>
</evidence>
<evidence type="ECO:0000313" key="12">
    <source>
        <dbReference type="EMBL" id="MEB4798870.1"/>
    </source>
</evidence>
<feature type="binding site" evidence="10">
    <location>
        <position position="323"/>
    </location>
    <ligand>
        <name>ATP</name>
        <dbReference type="ChEBI" id="CHEBI:30616"/>
    </ligand>
</feature>
<keyword evidence="9 10" id="KW-0324">Glycolysis</keyword>
<keyword evidence="5 10" id="KW-0808">Transferase</keyword>
<evidence type="ECO:0000256" key="7">
    <source>
        <dbReference type="ARBA" id="ARBA00022777"/>
    </source>
</evidence>
<dbReference type="EMBL" id="JAROBY010000087">
    <property type="protein sequence ID" value="MEB4798870.1"/>
    <property type="molecule type" value="Genomic_DNA"/>
</dbReference>
<evidence type="ECO:0000313" key="13">
    <source>
        <dbReference type="Proteomes" id="UP001355653"/>
    </source>
</evidence>
<dbReference type="Gene3D" id="3.40.50.1260">
    <property type="entry name" value="Phosphoglycerate kinase, N-terminal domain"/>
    <property type="match status" value="2"/>
</dbReference>
<dbReference type="PANTHER" id="PTHR11406">
    <property type="entry name" value="PHOSPHOGLYCERATE KINASE"/>
    <property type="match status" value="1"/>
</dbReference>
<dbReference type="InterPro" id="IPR015911">
    <property type="entry name" value="Phosphoglycerate_kinase_CS"/>
</dbReference>
<keyword evidence="10" id="KW-0963">Cytoplasm</keyword>
<feature type="binding site" evidence="10">
    <location>
        <position position="201"/>
    </location>
    <ligand>
        <name>ATP</name>
        <dbReference type="ChEBI" id="CHEBI:30616"/>
    </ligand>
</feature>
<comment type="subunit">
    <text evidence="10">Monomer.</text>
</comment>
<keyword evidence="13" id="KW-1185">Reference proteome</keyword>
<dbReference type="GO" id="GO:0016301">
    <property type="term" value="F:kinase activity"/>
    <property type="evidence" value="ECO:0007669"/>
    <property type="project" value="UniProtKB-KW"/>
</dbReference>
<evidence type="ECO:0000256" key="4">
    <source>
        <dbReference type="ARBA" id="ARBA00016471"/>
    </source>
</evidence>
<dbReference type="PRINTS" id="PR00477">
    <property type="entry name" value="PHGLYCKINASE"/>
</dbReference>
<sequence length="393" mass="42013">MSKKSVRDVEVAGKRVFVRVDFNVPVENGQITDDTRIRETLPTIKYLVEQGAKVILAAHFGRPNGQVVEELRLTPVAVKLAELLGQNVFKADQSVGEIVKAQVDALENGDVLLLENVRFNEGEEKNDPELAKAFADLADLFVNDAFGAAHRAHASTSGIAAYIPAVSGLLMEKELDVLGKALNNPERPFTAIVGGSKVKDKIAVIENLLNIADNVLIGGGLSYTFLKAQGYEIGKSLLDNSKLDLALSFIAKAKEKGVNFLLPVDIVVTDKFSADANTQVVDIDSIPADWEGIDIGPKTRALYADVIAKSKLVVWNGPMGVFEIEPFSHGTRAVAEACAKTEGYTVIGGGDSAAATEKFHLAEQMNHMSTGGGASLEFMEGKALPGVVALNDK</sequence>
<feature type="binding site" evidence="10">
    <location>
        <position position="292"/>
    </location>
    <ligand>
        <name>ATP</name>
        <dbReference type="ChEBI" id="CHEBI:30616"/>
    </ligand>
</feature>
<feature type="binding site" evidence="10">
    <location>
        <position position="36"/>
    </location>
    <ligand>
        <name>substrate</name>
    </ligand>
</feature>
<keyword evidence="6 10" id="KW-0547">Nucleotide-binding</keyword>
<evidence type="ECO:0000256" key="10">
    <source>
        <dbReference type="HAMAP-Rule" id="MF_00145"/>
    </source>
</evidence>
<protein>
    <recommendedName>
        <fullName evidence="4 10">Phosphoglycerate kinase</fullName>
        <ecNumber evidence="3 10">2.7.2.3</ecNumber>
    </recommendedName>
</protein>
<proteinExistence type="inferred from homology"/>
<evidence type="ECO:0000256" key="8">
    <source>
        <dbReference type="ARBA" id="ARBA00022840"/>
    </source>
</evidence>
<dbReference type="InterPro" id="IPR015824">
    <property type="entry name" value="Phosphoglycerate_kinase_N"/>
</dbReference>
<evidence type="ECO:0000256" key="11">
    <source>
        <dbReference type="RuleBase" id="RU000532"/>
    </source>
</evidence>
<comment type="pathway">
    <text evidence="2 10">Carbohydrate degradation; glycolysis; pyruvate from D-glyceraldehyde 3-phosphate: step 2/5.</text>
</comment>
<comment type="caution">
    <text evidence="12">The sequence shown here is derived from an EMBL/GenBank/DDBJ whole genome shotgun (WGS) entry which is preliminary data.</text>
</comment>
<comment type="subcellular location">
    <subcellularLocation>
        <location evidence="10">Cytoplasm</location>
    </subcellularLocation>
</comment>
<dbReference type="RefSeq" id="WP_127457104.1">
    <property type="nucleotide sequence ID" value="NZ_JAROBY010000087.1"/>
</dbReference>
<organism evidence="12 13">
    <name type="scientific">Paenibacillus chondroitinus</name>
    <dbReference type="NCBI Taxonomy" id="59842"/>
    <lineage>
        <taxon>Bacteria</taxon>
        <taxon>Bacillati</taxon>
        <taxon>Bacillota</taxon>
        <taxon>Bacilli</taxon>
        <taxon>Bacillales</taxon>
        <taxon>Paenibacillaceae</taxon>
        <taxon>Paenibacillus</taxon>
    </lineage>
</organism>
<accession>A0ABU6DM55</accession>
<dbReference type="CDD" id="cd00318">
    <property type="entry name" value="Phosphoglycerate_kinase"/>
    <property type="match status" value="1"/>
</dbReference>
<evidence type="ECO:0000256" key="9">
    <source>
        <dbReference type="ARBA" id="ARBA00023152"/>
    </source>
</evidence>
<evidence type="ECO:0000256" key="6">
    <source>
        <dbReference type="ARBA" id="ARBA00022741"/>
    </source>
</evidence>
<dbReference type="PANTHER" id="PTHR11406:SF23">
    <property type="entry name" value="PHOSPHOGLYCERATE KINASE 1, CHLOROPLASTIC-RELATED"/>
    <property type="match status" value="1"/>
</dbReference>
<feature type="binding site" evidence="10">
    <location>
        <begin position="349"/>
        <end position="352"/>
    </location>
    <ligand>
        <name>ATP</name>
        <dbReference type="ChEBI" id="CHEBI:30616"/>
    </ligand>
</feature>
<keyword evidence="7 10" id="KW-0418">Kinase</keyword>
<dbReference type="InterPro" id="IPR036043">
    <property type="entry name" value="Phosphoglycerate_kinase_sf"/>
</dbReference>
<feature type="binding site" evidence="10">
    <location>
        <position position="151"/>
    </location>
    <ligand>
        <name>substrate</name>
    </ligand>
</feature>
<feature type="binding site" evidence="10">
    <location>
        <begin position="21"/>
        <end position="23"/>
    </location>
    <ligand>
        <name>substrate</name>
    </ligand>
</feature>
<keyword evidence="8 10" id="KW-0067">ATP-binding</keyword>
<dbReference type="InterPro" id="IPR001576">
    <property type="entry name" value="Phosphoglycerate_kinase"/>
</dbReference>
<comment type="similarity">
    <text evidence="10 11">Belongs to the phosphoglycerate kinase family.</text>
</comment>
<gene>
    <name evidence="10" type="primary">pgk</name>
    <name evidence="12" type="ORF">P5G65_33730</name>
</gene>
<reference evidence="12 13" key="1">
    <citation type="submission" date="2023-03" db="EMBL/GenBank/DDBJ databases">
        <title>Bacillus Genome Sequencing.</title>
        <authorList>
            <person name="Dunlap C."/>
        </authorList>
    </citation>
    <scope>NUCLEOTIDE SEQUENCE [LARGE SCALE GENOMIC DNA]</scope>
    <source>
        <strain evidence="12 13">NRS-1351</strain>
    </source>
</reference>
<dbReference type="PROSITE" id="PS00111">
    <property type="entry name" value="PGLYCERATE_KINASE"/>
    <property type="match status" value="1"/>
</dbReference>
<feature type="binding site" evidence="10">
    <location>
        <begin position="59"/>
        <end position="62"/>
    </location>
    <ligand>
        <name>substrate</name>
    </ligand>
</feature>
<evidence type="ECO:0000256" key="1">
    <source>
        <dbReference type="ARBA" id="ARBA00000642"/>
    </source>
</evidence>
<dbReference type="SUPFAM" id="SSF53748">
    <property type="entry name" value="Phosphoglycerate kinase"/>
    <property type="match status" value="1"/>
</dbReference>
<dbReference type="HAMAP" id="MF_00145">
    <property type="entry name" value="Phosphoglyc_kinase"/>
    <property type="match status" value="1"/>
</dbReference>
<dbReference type="EC" id="2.7.2.3" evidence="3 10"/>
<comment type="catalytic activity">
    <reaction evidence="1 10 11">
        <text>(2R)-3-phosphoglycerate + ATP = (2R)-3-phospho-glyceroyl phosphate + ADP</text>
        <dbReference type="Rhea" id="RHEA:14801"/>
        <dbReference type="ChEBI" id="CHEBI:30616"/>
        <dbReference type="ChEBI" id="CHEBI:57604"/>
        <dbReference type="ChEBI" id="CHEBI:58272"/>
        <dbReference type="ChEBI" id="CHEBI:456216"/>
        <dbReference type="EC" id="2.7.2.3"/>
    </reaction>
</comment>
<dbReference type="Proteomes" id="UP001355653">
    <property type="component" value="Unassembled WGS sequence"/>
</dbReference>
<dbReference type="PIRSF" id="PIRSF000724">
    <property type="entry name" value="Pgk"/>
    <property type="match status" value="1"/>
</dbReference>
<evidence type="ECO:0000256" key="3">
    <source>
        <dbReference type="ARBA" id="ARBA00013061"/>
    </source>
</evidence>
<feature type="binding site" evidence="10">
    <location>
        <position position="118"/>
    </location>
    <ligand>
        <name>substrate</name>
    </ligand>
</feature>
<evidence type="ECO:0000256" key="2">
    <source>
        <dbReference type="ARBA" id="ARBA00004838"/>
    </source>
</evidence>
<name>A0ABU6DM55_9BACL</name>
<dbReference type="Pfam" id="PF00162">
    <property type="entry name" value="PGK"/>
    <property type="match status" value="1"/>
</dbReference>